<dbReference type="HOGENOM" id="CLU_000604_84_3_4"/>
<evidence type="ECO:0000313" key="13">
    <source>
        <dbReference type="Proteomes" id="UP000006798"/>
    </source>
</evidence>
<dbReference type="SUPFAM" id="SSF90123">
    <property type="entry name" value="ABC transporter transmembrane region"/>
    <property type="match status" value="1"/>
</dbReference>
<dbReference type="PROSITE" id="PS50929">
    <property type="entry name" value="ABC_TM1F"/>
    <property type="match status" value="1"/>
</dbReference>
<dbReference type="GO" id="GO:0005886">
    <property type="term" value="C:plasma membrane"/>
    <property type="evidence" value="ECO:0007669"/>
    <property type="project" value="UniProtKB-SubCell"/>
</dbReference>
<sequence>MVERIMERDGARRMVATPIGVIFRDLWRVSRAPFIVIAIIILGSSFSSVSGPYLFSRLVDRMTGDGWLGALSTGFLVYAVLTGLTFALQSTVSYLAAMSAENLRFIASTSFFDRLLKKPPQFFLEHNPAEIQSAQMQGTQALDLIVQVGLIVLIPGFVQLALTLTILGAVIDSRIALIVLVYGLIVIMLTYFSNIWSRPHLETATNAGQQNAQLIGNAISSIETLRYFGSTNWMSSRFSRGAREVFTNWRRYCLKRIAYASVYGVALALQFVITFFIFLPRYRAGVVSVGDVVLFNTLLLQLNRPFEMAGLALESLMRSYVQLKPFSRIWIYPEEDDSTLSRGKPLADRGRLEFRDVHFTYTDGRGIAGVNFVAERGSITFIAGESGAGKSTVLKLALKAVEPSSGAIRVDGVDLRKINRRDWYGAVGVVPQEVMLLNDTLEVNIALGRPICETRLREAAAKAAILERIEELPDGFSTYVGERGLKLSGGERQRIAIARALYGEPQFLFLDEASSALDEAAEAGIMAHIRKLAGDVTVLAITHRRGAICETDNVITIQGRDHPSVDREWVRRVPTERASHIR</sequence>
<accession>F8GV03</accession>
<evidence type="ECO:0000313" key="12">
    <source>
        <dbReference type="EMBL" id="AEI82557.1"/>
    </source>
</evidence>
<dbReference type="SUPFAM" id="SSF52540">
    <property type="entry name" value="P-loop containing nucleoside triphosphate hydrolases"/>
    <property type="match status" value="1"/>
</dbReference>
<evidence type="ECO:0000256" key="5">
    <source>
        <dbReference type="ARBA" id="ARBA00022741"/>
    </source>
</evidence>
<evidence type="ECO:0000259" key="10">
    <source>
        <dbReference type="PROSITE" id="PS50893"/>
    </source>
</evidence>
<dbReference type="GO" id="GO:0005524">
    <property type="term" value="F:ATP binding"/>
    <property type="evidence" value="ECO:0007669"/>
    <property type="project" value="UniProtKB-KW"/>
</dbReference>
<geneLocation type="plasmid" evidence="12 13">
    <name>pBB1</name>
</geneLocation>
<dbReference type="InterPro" id="IPR027417">
    <property type="entry name" value="P-loop_NTPase"/>
</dbReference>
<gene>
    <name evidence="12" type="ordered locus">CNE_BB1p11540</name>
</gene>
<dbReference type="InterPro" id="IPR017871">
    <property type="entry name" value="ABC_transporter-like_CS"/>
</dbReference>
<keyword evidence="4 9" id="KW-0812">Transmembrane</keyword>
<reference evidence="12 13" key="1">
    <citation type="journal article" date="2011" name="J. Bacteriol.">
        <title>Complete genome sequence of the type strain Cupriavidus necator N-1.</title>
        <authorList>
            <person name="Poehlein A."/>
            <person name="Kusian B."/>
            <person name="Friedrich B."/>
            <person name="Daniel R."/>
            <person name="Bowien B."/>
        </authorList>
    </citation>
    <scope>NUCLEOTIDE SEQUENCE [LARGE SCALE GENOMIC DNA]</scope>
    <source>
        <strain evidence="13">ATCC 43291 / DSM 13513 / CCUG 52238 / LMG 8453 / N-1</strain>
        <plasmid evidence="12 13">pBB1</plasmid>
    </source>
</reference>
<dbReference type="PANTHER" id="PTHR24221">
    <property type="entry name" value="ATP-BINDING CASSETTE SUB-FAMILY B"/>
    <property type="match status" value="1"/>
</dbReference>
<dbReference type="InterPro" id="IPR011527">
    <property type="entry name" value="ABC1_TM_dom"/>
</dbReference>
<evidence type="ECO:0000256" key="6">
    <source>
        <dbReference type="ARBA" id="ARBA00022840"/>
    </source>
</evidence>
<dbReference type="PANTHER" id="PTHR24221:SF503">
    <property type="entry name" value="MITOCHONDRIAL POTASSIUM CHANNEL ATP-BINDING SUBUNIT"/>
    <property type="match status" value="1"/>
</dbReference>
<evidence type="ECO:0000256" key="3">
    <source>
        <dbReference type="ARBA" id="ARBA00022519"/>
    </source>
</evidence>
<evidence type="ECO:0000256" key="8">
    <source>
        <dbReference type="ARBA" id="ARBA00023136"/>
    </source>
</evidence>
<keyword evidence="2" id="KW-1003">Cell membrane</keyword>
<feature type="transmembrane region" description="Helical" evidence="9">
    <location>
        <begin position="144"/>
        <end position="169"/>
    </location>
</feature>
<keyword evidence="5" id="KW-0547">Nucleotide-binding</keyword>
<dbReference type="Gene3D" id="1.20.1560.10">
    <property type="entry name" value="ABC transporter type 1, transmembrane domain"/>
    <property type="match status" value="1"/>
</dbReference>
<keyword evidence="7 9" id="KW-1133">Transmembrane helix</keyword>
<dbReference type="GO" id="GO:0140359">
    <property type="term" value="F:ABC-type transporter activity"/>
    <property type="evidence" value="ECO:0007669"/>
    <property type="project" value="InterPro"/>
</dbReference>
<dbReference type="AlphaFoldDB" id="F8GV03"/>
<protein>
    <submittedName>
        <fullName evidence="12">ABC transport system permease and ATP-binding protein</fullName>
    </submittedName>
</protein>
<dbReference type="InterPro" id="IPR039421">
    <property type="entry name" value="Type_1_exporter"/>
</dbReference>
<dbReference type="CDD" id="cd07346">
    <property type="entry name" value="ABC_6TM_exporters"/>
    <property type="match status" value="1"/>
</dbReference>
<dbReference type="Proteomes" id="UP000006798">
    <property type="component" value="Plasmid pBB1"/>
</dbReference>
<dbReference type="GO" id="GO:0016887">
    <property type="term" value="F:ATP hydrolysis activity"/>
    <property type="evidence" value="ECO:0007669"/>
    <property type="project" value="InterPro"/>
</dbReference>
<proteinExistence type="predicted"/>
<dbReference type="Pfam" id="PF00664">
    <property type="entry name" value="ABC_membrane"/>
    <property type="match status" value="1"/>
</dbReference>
<dbReference type="PROSITE" id="PS50893">
    <property type="entry name" value="ABC_TRANSPORTER_2"/>
    <property type="match status" value="1"/>
</dbReference>
<evidence type="ECO:0000256" key="4">
    <source>
        <dbReference type="ARBA" id="ARBA00022692"/>
    </source>
</evidence>
<dbReference type="PROSITE" id="PS00211">
    <property type="entry name" value="ABC_TRANSPORTER_1"/>
    <property type="match status" value="1"/>
</dbReference>
<evidence type="ECO:0000256" key="2">
    <source>
        <dbReference type="ARBA" id="ARBA00022475"/>
    </source>
</evidence>
<dbReference type="Pfam" id="PF00005">
    <property type="entry name" value="ABC_tran"/>
    <property type="match status" value="1"/>
</dbReference>
<dbReference type="KEGG" id="cnc:CNE_BB1p11540"/>
<keyword evidence="6 12" id="KW-0067">ATP-binding</keyword>
<comment type="subcellular location">
    <subcellularLocation>
        <location evidence="1">Cell membrane</location>
        <topology evidence="1">Multi-pass membrane protein</topology>
    </subcellularLocation>
</comment>
<feature type="transmembrane region" description="Helical" evidence="9">
    <location>
        <begin position="257"/>
        <end position="278"/>
    </location>
</feature>
<evidence type="ECO:0000259" key="11">
    <source>
        <dbReference type="PROSITE" id="PS50929"/>
    </source>
</evidence>
<dbReference type="InterPro" id="IPR036640">
    <property type="entry name" value="ABC1_TM_sf"/>
</dbReference>
<evidence type="ECO:0000256" key="1">
    <source>
        <dbReference type="ARBA" id="ARBA00004651"/>
    </source>
</evidence>
<keyword evidence="3" id="KW-0997">Cell inner membrane</keyword>
<feature type="transmembrane region" description="Helical" evidence="9">
    <location>
        <begin position="75"/>
        <end position="97"/>
    </location>
</feature>
<organism evidence="12 13">
    <name type="scientific">Cupriavidus necator (strain ATCC 43291 / DSM 13513 / CCUG 52238 / LMG 8453 / N-1)</name>
    <name type="common">Ralstonia eutropha</name>
    <dbReference type="NCBI Taxonomy" id="1042878"/>
    <lineage>
        <taxon>Bacteria</taxon>
        <taxon>Pseudomonadati</taxon>
        <taxon>Pseudomonadota</taxon>
        <taxon>Betaproteobacteria</taxon>
        <taxon>Burkholderiales</taxon>
        <taxon>Burkholderiaceae</taxon>
        <taxon>Cupriavidus</taxon>
    </lineage>
</organism>
<evidence type="ECO:0000256" key="9">
    <source>
        <dbReference type="SAM" id="Phobius"/>
    </source>
</evidence>
<keyword evidence="12" id="KW-0614">Plasmid</keyword>
<feature type="transmembrane region" description="Helical" evidence="9">
    <location>
        <begin position="175"/>
        <end position="192"/>
    </location>
</feature>
<feature type="domain" description="ABC transporter" evidence="10">
    <location>
        <begin position="352"/>
        <end position="582"/>
    </location>
</feature>
<dbReference type="EMBL" id="CP002879">
    <property type="protein sequence ID" value="AEI82557.1"/>
    <property type="molecule type" value="Genomic_DNA"/>
</dbReference>
<feature type="domain" description="ABC transmembrane type-1" evidence="11">
    <location>
        <begin position="35"/>
        <end position="318"/>
    </location>
</feature>
<name>F8GV03_CUPNN</name>
<evidence type="ECO:0000256" key="7">
    <source>
        <dbReference type="ARBA" id="ARBA00022989"/>
    </source>
</evidence>
<dbReference type="InterPro" id="IPR003439">
    <property type="entry name" value="ABC_transporter-like_ATP-bd"/>
</dbReference>
<dbReference type="InterPro" id="IPR003593">
    <property type="entry name" value="AAA+_ATPase"/>
</dbReference>
<dbReference type="SMART" id="SM00382">
    <property type="entry name" value="AAA"/>
    <property type="match status" value="1"/>
</dbReference>
<dbReference type="Gene3D" id="3.40.50.300">
    <property type="entry name" value="P-loop containing nucleotide triphosphate hydrolases"/>
    <property type="match status" value="1"/>
</dbReference>
<feature type="transmembrane region" description="Helical" evidence="9">
    <location>
        <begin position="34"/>
        <end position="55"/>
    </location>
</feature>
<keyword evidence="8 9" id="KW-0472">Membrane</keyword>